<evidence type="ECO:0000313" key="3">
    <source>
        <dbReference type="EMBL" id="VFK35643.1"/>
    </source>
</evidence>
<evidence type="ECO:0000313" key="2">
    <source>
        <dbReference type="EMBL" id="VFK23946.1"/>
    </source>
</evidence>
<protein>
    <submittedName>
        <fullName evidence="2">Uncharacterized protein</fullName>
    </submittedName>
</protein>
<proteinExistence type="predicted"/>
<feature type="transmembrane region" description="Helical" evidence="1">
    <location>
        <begin position="33"/>
        <end position="53"/>
    </location>
</feature>
<keyword evidence="1" id="KW-0812">Transmembrane</keyword>
<reference evidence="2" key="1">
    <citation type="submission" date="2019-02" db="EMBL/GenBank/DDBJ databases">
        <authorList>
            <person name="Gruber-Vodicka R. H."/>
            <person name="Seah K. B. B."/>
        </authorList>
    </citation>
    <scope>NUCLEOTIDE SEQUENCE</scope>
    <source>
        <strain evidence="2">BECK_S312</strain>
        <strain evidence="3">BECK_S426</strain>
    </source>
</reference>
<sequence>MSFDPTTIGIIIALIGAGIFFFVEFILRKDIEVINSAIIFLAIYAISQGYLLIRLYRKLKIKYFLLKTI</sequence>
<keyword evidence="1" id="KW-0472">Membrane</keyword>
<feature type="transmembrane region" description="Helical" evidence="1">
    <location>
        <begin position="7"/>
        <end position="27"/>
    </location>
</feature>
<dbReference type="EMBL" id="CAADFP010000402">
    <property type="protein sequence ID" value="VFK35643.1"/>
    <property type="molecule type" value="Genomic_DNA"/>
</dbReference>
<accession>A0A450X3S8</accession>
<evidence type="ECO:0000256" key="1">
    <source>
        <dbReference type="SAM" id="Phobius"/>
    </source>
</evidence>
<dbReference type="AlphaFoldDB" id="A0A450X3S8"/>
<dbReference type="EMBL" id="CAADFM010000398">
    <property type="protein sequence ID" value="VFK23946.1"/>
    <property type="molecule type" value="Genomic_DNA"/>
</dbReference>
<organism evidence="2">
    <name type="scientific">Candidatus Kentrum sp. LPFa</name>
    <dbReference type="NCBI Taxonomy" id="2126335"/>
    <lineage>
        <taxon>Bacteria</taxon>
        <taxon>Pseudomonadati</taxon>
        <taxon>Pseudomonadota</taxon>
        <taxon>Gammaproteobacteria</taxon>
        <taxon>Candidatus Kentrum</taxon>
    </lineage>
</organism>
<gene>
    <name evidence="2" type="ORF">BECKLPF1236A_GA0070988_103982</name>
    <name evidence="3" type="ORF">BECKLPF1236C_GA0070990_104022</name>
</gene>
<keyword evidence="1" id="KW-1133">Transmembrane helix</keyword>
<name>A0A450X3S8_9GAMM</name>